<dbReference type="PROSITE" id="PS51664">
    <property type="entry name" value="YCAO"/>
    <property type="match status" value="1"/>
</dbReference>
<dbReference type="Pfam" id="PF02624">
    <property type="entry name" value="YcaO"/>
    <property type="match status" value="1"/>
</dbReference>
<dbReference type="KEGG" id="pfer:IRI77_02400"/>
<dbReference type="Gene3D" id="3.30.40.250">
    <property type="match status" value="1"/>
</dbReference>
<feature type="domain" description="YcaO" evidence="1">
    <location>
        <begin position="205"/>
        <end position="561"/>
    </location>
</feature>
<protein>
    <submittedName>
        <fullName evidence="2">YcaO-like family protein</fullName>
    </submittedName>
</protein>
<evidence type="ECO:0000259" key="1">
    <source>
        <dbReference type="PROSITE" id="PS51664"/>
    </source>
</evidence>
<dbReference type="Gene3D" id="3.30.160.660">
    <property type="match status" value="1"/>
</dbReference>
<dbReference type="Proteomes" id="UP000593892">
    <property type="component" value="Chromosome"/>
</dbReference>
<accession>A0A7S7NSC7</accession>
<organism evidence="2 3">
    <name type="scientific">Paludibaculum fermentans</name>
    <dbReference type="NCBI Taxonomy" id="1473598"/>
    <lineage>
        <taxon>Bacteria</taxon>
        <taxon>Pseudomonadati</taxon>
        <taxon>Acidobacteriota</taxon>
        <taxon>Terriglobia</taxon>
        <taxon>Bryobacterales</taxon>
        <taxon>Bryobacteraceae</taxon>
        <taxon>Paludibaculum</taxon>
    </lineage>
</organism>
<dbReference type="InterPro" id="IPR003776">
    <property type="entry name" value="YcaO-like_dom"/>
</dbReference>
<keyword evidence="3" id="KW-1185">Reference proteome</keyword>
<evidence type="ECO:0000313" key="2">
    <source>
        <dbReference type="EMBL" id="QOY88830.1"/>
    </source>
</evidence>
<sequence>MPGSIHSPALLSGPARAFLSEIAPYWTAAPGDSALCLCFGLHDLGHLLLHRPQPAILLVLFTDVAVLAHWHGSGSCGQCLLHWLAITQFHRQQAEETPPPAAVPLIGALLQATPPPNTVAVLDYATAKVTFQYVYPRRNCDACGGPQHPRDLPLQAHCAPLTGIVNRVEVSSAPSAGAFRAHAVWNSPLPVHRARPLLRRQASYGRGRTAAEAIDGAIGEALERYSLIYRGDEPLIRAKTSELDILHPDTIQLYSSAQYARRDRWNALPDEIFRIPDPFNPAHPVDWLEARDLHGGPARYVPAACCLMWYQFQPGEPRFASADTIGCGSGRTFDDALAHALLEWIERDAMSLWWYSRARRPAVRLESFDDPQLLTAAESLRAIGRRLYLLDCTTDFGIPVYVSVAPRLDGSELLFASAAHPSPRVAAWKAASEAAQVWTTAQTTGRLPDSLRPWLLRETLATQPYLEPHGEVDAPPEPPPLTTLAQIELILETLQAAGLRAYAVDHSRPDVLLHTARAIVPGLRHIWNRRAPGRLYDCPPRLGWLPAPLTEDELNPICCMI</sequence>
<dbReference type="PANTHER" id="PTHR37809">
    <property type="entry name" value="RIBOSOMAL PROTEIN S12 METHYLTHIOTRANSFERASE ACCESSORY FACTOR YCAO"/>
    <property type="match status" value="1"/>
</dbReference>
<proteinExistence type="predicted"/>
<dbReference type="AlphaFoldDB" id="A0A7S7NSC7"/>
<dbReference type="EMBL" id="CP063849">
    <property type="protein sequence ID" value="QOY88830.1"/>
    <property type="molecule type" value="Genomic_DNA"/>
</dbReference>
<reference evidence="2 3" key="1">
    <citation type="submission" date="2020-10" db="EMBL/GenBank/DDBJ databases">
        <title>Complete genome sequence of Paludibaculum fermentans P105T, a facultatively anaerobic acidobacterium capable of dissimilatory Fe(III) reduction.</title>
        <authorList>
            <person name="Dedysh S.N."/>
            <person name="Beletsky A.V."/>
            <person name="Kulichevskaya I.S."/>
            <person name="Mardanov A.V."/>
            <person name="Ravin N.V."/>
        </authorList>
    </citation>
    <scope>NUCLEOTIDE SEQUENCE [LARGE SCALE GENOMIC DNA]</scope>
    <source>
        <strain evidence="2 3">P105</strain>
    </source>
</reference>
<gene>
    <name evidence="2" type="ORF">IRI77_02400</name>
</gene>
<dbReference type="RefSeq" id="WP_194450493.1">
    <property type="nucleotide sequence ID" value="NZ_CP063849.1"/>
</dbReference>
<evidence type="ECO:0000313" key="3">
    <source>
        <dbReference type="Proteomes" id="UP000593892"/>
    </source>
</evidence>
<name>A0A7S7NSC7_PALFE</name>
<dbReference type="PANTHER" id="PTHR37809:SF1">
    <property type="entry name" value="RIBOSOMAL PROTEIN S12 METHYLTHIOTRANSFERASE ACCESSORY FACTOR YCAO"/>
    <property type="match status" value="1"/>
</dbReference>
<dbReference type="Gene3D" id="3.30.1330.230">
    <property type="match status" value="1"/>
</dbReference>